<keyword evidence="1" id="KW-0812">Transmembrane</keyword>
<organism evidence="2 3">
    <name type="scientific">Hoyosella subflava (strain DSM 45089 / JCM 17490 / NBRC 109087 / DQS3-9A1)</name>
    <name type="common">Amycolicicoccus subflavus</name>
    <dbReference type="NCBI Taxonomy" id="443218"/>
    <lineage>
        <taxon>Bacteria</taxon>
        <taxon>Bacillati</taxon>
        <taxon>Actinomycetota</taxon>
        <taxon>Actinomycetes</taxon>
        <taxon>Mycobacteriales</taxon>
        <taxon>Hoyosellaceae</taxon>
        <taxon>Hoyosella</taxon>
    </lineage>
</organism>
<gene>
    <name evidence="2" type="ordered locus">AS9A_2140</name>
</gene>
<dbReference type="KEGG" id="asd:AS9A_2140"/>
<dbReference type="EMBL" id="CP002786">
    <property type="protein sequence ID" value="AEF40589.1"/>
    <property type="molecule type" value="Genomic_DNA"/>
</dbReference>
<dbReference type="Proteomes" id="UP000009235">
    <property type="component" value="Chromosome"/>
</dbReference>
<dbReference type="STRING" id="443218.AS9A_2140"/>
<keyword evidence="1" id="KW-0472">Membrane</keyword>
<dbReference type="eggNOG" id="ENOG5032W6J">
    <property type="taxonomic scope" value="Bacteria"/>
</dbReference>
<dbReference type="HOGENOM" id="CLU_108352_0_0_11"/>
<feature type="transmembrane region" description="Helical" evidence="1">
    <location>
        <begin position="153"/>
        <end position="175"/>
    </location>
</feature>
<evidence type="ECO:0000313" key="2">
    <source>
        <dbReference type="EMBL" id="AEF40589.1"/>
    </source>
</evidence>
<evidence type="ECO:0000256" key="1">
    <source>
        <dbReference type="SAM" id="Phobius"/>
    </source>
</evidence>
<feature type="transmembrane region" description="Helical" evidence="1">
    <location>
        <begin position="181"/>
        <end position="203"/>
    </location>
</feature>
<feature type="transmembrane region" description="Helical" evidence="1">
    <location>
        <begin position="21"/>
        <end position="46"/>
    </location>
</feature>
<accession>F6EPW0</accession>
<feature type="transmembrane region" description="Helical" evidence="1">
    <location>
        <begin position="88"/>
        <end position="109"/>
    </location>
</feature>
<protein>
    <recommendedName>
        <fullName evidence="4">Transmembrane protein</fullName>
    </recommendedName>
</protein>
<dbReference type="OrthoDB" id="7188487at2"/>
<keyword evidence="3" id="KW-1185">Reference proteome</keyword>
<feature type="transmembrane region" description="Helical" evidence="1">
    <location>
        <begin position="115"/>
        <end position="141"/>
    </location>
</feature>
<name>F6EPW0_HOYSD</name>
<proteinExistence type="predicted"/>
<reference evidence="2 3" key="1">
    <citation type="journal article" date="2011" name="J. Bacteriol.">
        <title>Complete genome sequence of Amycolicicoccus subflavus DQS3-9A1T, an actinomycete isolated from crude oil-polluted soil.</title>
        <authorList>
            <person name="Cai M."/>
            <person name="Chen W.M."/>
            <person name="Nie Y."/>
            <person name="Chi C.Q."/>
            <person name="Wang Y.N."/>
            <person name="Tang Y.Q."/>
            <person name="Li G.Y."/>
            <person name="Wu X.L."/>
        </authorList>
    </citation>
    <scope>NUCLEOTIDE SEQUENCE [LARGE SCALE GENOMIC DNA]</scope>
    <source>
        <strain evidence="3">DSM 45089 / DQS3-9A1</strain>
    </source>
</reference>
<feature type="transmembrane region" description="Helical" evidence="1">
    <location>
        <begin position="52"/>
        <end position="76"/>
    </location>
</feature>
<dbReference type="RefSeq" id="WP_013806938.1">
    <property type="nucleotide sequence ID" value="NC_015564.1"/>
</dbReference>
<evidence type="ECO:0000313" key="3">
    <source>
        <dbReference type="Proteomes" id="UP000009235"/>
    </source>
</evidence>
<dbReference type="AlphaFoldDB" id="F6EPW0"/>
<keyword evidence="1" id="KW-1133">Transmembrane helix</keyword>
<sequence>MDRTTSVAASANARGHFTRTWTLAFVGGELAGFVPPAIVGVTLGTLGAHDVVFVVALTIAGIAEGAALGAAQAWVLRRFAPSIDRRRWVAVTATAAGFAWFIGMSTSQIGGASPLAPLLLVLVFAPLWLAALLAMGFAQWTVLRHVVPGSSRWIWVTAGAWLIGVSIPVIALSTVPDGWPLWSHGIVGLVAAVAMGLTVGALTGRTLASLLERQNQQPVLAG</sequence>
<evidence type="ECO:0008006" key="4">
    <source>
        <dbReference type="Google" id="ProtNLM"/>
    </source>
</evidence>